<feature type="signal peptide" evidence="1">
    <location>
        <begin position="1"/>
        <end position="22"/>
    </location>
</feature>
<keyword evidence="1" id="KW-0732">Signal</keyword>
<dbReference type="SUPFAM" id="SSF81383">
    <property type="entry name" value="F-box domain"/>
    <property type="match status" value="1"/>
</dbReference>
<dbReference type="InterPro" id="IPR001810">
    <property type="entry name" value="F-box_dom"/>
</dbReference>
<gene>
    <name evidence="3" type="ORF">RDB_LOCUS66138</name>
</gene>
<proteinExistence type="predicted"/>
<evidence type="ECO:0000259" key="2">
    <source>
        <dbReference type="PROSITE" id="PS50181"/>
    </source>
</evidence>
<reference evidence="3" key="1">
    <citation type="submission" date="2021-01" db="EMBL/GenBank/DDBJ databases">
        <authorList>
            <person name="Kaushik A."/>
        </authorList>
    </citation>
    <scope>NUCLEOTIDE SEQUENCE</scope>
    <source>
        <strain evidence="3">AG2-2IIIB</strain>
    </source>
</reference>
<feature type="chain" id="PRO_5034377538" description="F-box domain-containing protein" evidence="1">
    <location>
        <begin position="23"/>
        <end position="203"/>
    </location>
</feature>
<organism evidence="3 4">
    <name type="scientific">Rhizoctonia solani</name>
    <dbReference type="NCBI Taxonomy" id="456999"/>
    <lineage>
        <taxon>Eukaryota</taxon>
        <taxon>Fungi</taxon>
        <taxon>Dikarya</taxon>
        <taxon>Basidiomycota</taxon>
        <taxon>Agaricomycotina</taxon>
        <taxon>Agaricomycetes</taxon>
        <taxon>Cantharellales</taxon>
        <taxon>Ceratobasidiaceae</taxon>
        <taxon>Rhizoctonia</taxon>
    </lineage>
</organism>
<evidence type="ECO:0000313" key="3">
    <source>
        <dbReference type="EMBL" id="CAE6432935.1"/>
    </source>
</evidence>
<dbReference type="Proteomes" id="UP000663843">
    <property type="component" value="Unassembled WGS sequence"/>
</dbReference>
<protein>
    <recommendedName>
        <fullName evidence="2">F-box domain-containing protein</fullName>
    </recommendedName>
</protein>
<sequence length="203" mass="22870">MFVVWPSITRLIIFAALLTTSANYSNIGTMMGITRPLLITDIPSEALVHVLHYCNYKAIIQFSMTCKKSHETVRQSVSLQLHIELEINGLEIINRSSNTSGDYSTILAELKGYRDAWCSLKFDSVVQQRVLSNIQGMEWDIKNGAYIGRLQGDNGFDRIQIIHLCSPTAPAPLDPKKRFDDFMVDVGQDLVVLIEYIEERSGS</sequence>
<comment type="caution">
    <text evidence="3">The sequence shown here is derived from an EMBL/GenBank/DDBJ whole genome shotgun (WGS) entry which is preliminary data.</text>
</comment>
<evidence type="ECO:0000256" key="1">
    <source>
        <dbReference type="SAM" id="SignalP"/>
    </source>
</evidence>
<dbReference type="AlphaFoldDB" id="A0A8H3ALY1"/>
<name>A0A8H3ALY1_9AGAM</name>
<dbReference type="EMBL" id="CAJMWT010002105">
    <property type="protein sequence ID" value="CAE6432935.1"/>
    <property type="molecule type" value="Genomic_DNA"/>
</dbReference>
<feature type="domain" description="F-box" evidence="2">
    <location>
        <begin position="36"/>
        <end position="85"/>
    </location>
</feature>
<dbReference type="CDD" id="cd09917">
    <property type="entry name" value="F-box_SF"/>
    <property type="match status" value="1"/>
</dbReference>
<dbReference type="PROSITE" id="PS50181">
    <property type="entry name" value="FBOX"/>
    <property type="match status" value="1"/>
</dbReference>
<dbReference type="InterPro" id="IPR036047">
    <property type="entry name" value="F-box-like_dom_sf"/>
</dbReference>
<evidence type="ECO:0000313" key="4">
    <source>
        <dbReference type="Proteomes" id="UP000663843"/>
    </source>
</evidence>
<accession>A0A8H3ALY1</accession>
<dbReference type="Pfam" id="PF00646">
    <property type="entry name" value="F-box"/>
    <property type="match status" value="1"/>
</dbReference>